<proteinExistence type="predicted"/>
<accession>A0A061ALP3</accession>
<sequence length="369" mass="40377">MGQLLTCLSCHGTGAEPSTRQHTPPAAVLLAPLPPLQQPTLNTTSTPGTSTSTFPFSLVHWSSNAIVHTYSASLDPALYHEIHLISSALASHTQYISIVTNSLRNFHALRDPRTCPRSSPPSLDEVAEYLQANFPQLRIWDRLDDAWGVVEKRESANVIYLCEYVMADMDKWLQQPHAASPVERSGHCIIAIIVIAHQLVHAAAKAFFSEDSTPEGLGPESGGDSKVGWAGEGQLFGGYVSLEWAGGFPAFKIDQIMGFFLEDPTTGQQYPIEHQFLIRWADDLRQALLSNATFPLRPINFGTATPAPPPQPGYARVRIATNQRYSPPTLPVRVGTGPCYRVTGGPYHNDPYRQTRGNSEGFVSSDTSD</sequence>
<organism evidence="2">
    <name type="scientific">Rhodotorula toruloides</name>
    <name type="common">Yeast</name>
    <name type="synonym">Rhodosporidium toruloides</name>
    <dbReference type="NCBI Taxonomy" id="5286"/>
    <lineage>
        <taxon>Eukaryota</taxon>
        <taxon>Fungi</taxon>
        <taxon>Dikarya</taxon>
        <taxon>Basidiomycota</taxon>
        <taxon>Pucciniomycotina</taxon>
        <taxon>Microbotryomycetes</taxon>
        <taxon>Sporidiobolales</taxon>
        <taxon>Sporidiobolaceae</taxon>
        <taxon>Rhodotorula</taxon>
    </lineage>
</organism>
<feature type="region of interest" description="Disordered" evidence="1">
    <location>
        <begin position="345"/>
        <end position="369"/>
    </location>
</feature>
<gene>
    <name evidence="2" type="ORF">RHTO0S_01e18008g</name>
</gene>
<dbReference type="EMBL" id="LK052936">
    <property type="protein sequence ID" value="CDR36272.1"/>
    <property type="molecule type" value="Genomic_DNA"/>
</dbReference>
<dbReference type="OrthoDB" id="3068011at2759"/>
<protein>
    <submittedName>
        <fullName evidence="2">RHTO0S01e18008g1_1</fullName>
    </submittedName>
</protein>
<name>A0A061ALP3_RHOTO</name>
<evidence type="ECO:0000256" key="1">
    <source>
        <dbReference type="SAM" id="MobiDB-lite"/>
    </source>
</evidence>
<evidence type="ECO:0000313" key="2">
    <source>
        <dbReference type="EMBL" id="CDR36272.1"/>
    </source>
</evidence>
<feature type="compositionally biased region" description="Polar residues" evidence="1">
    <location>
        <begin position="355"/>
        <end position="369"/>
    </location>
</feature>
<dbReference type="AlphaFoldDB" id="A0A061ALP3"/>
<reference evidence="2" key="1">
    <citation type="journal article" date="2014" name="Genome Announc.">
        <title>Draft genome sequence of Rhodosporidium toruloides CECT1137, an oleaginous yeast of biotechnological interest.</title>
        <authorList>
            <person name="Morin N."/>
            <person name="Calcas X."/>
            <person name="Devillers H."/>
            <person name="Durrens P."/>
            <person name="Sherman D.J."/>
            <person name="Nicaud J.-M."/>
            <person name="Neuveglise C."/>
        </authorList>
    </citation>
    <scope>NUCLEOTIDE SEQUENCE</scope>
    <source>
        <strain evidence="2">CECT1137</strain>
    </source>
</reference>